<evidence type="ECO:0000313" key="2">
    <source>
        <dbReference type="EMBL" id="KAK3487760.1"/>
    </source>
</evidence>
<evidence type="ECO:0000313" key="3">
    <source>
        <dbReference type="Proteomes" id="UP001285908"/>
    </source>
</evidence>
<dbReference type="AlphaFoldDB" id="A0AAJ0I1T9"/>
<feature type="signal peptide" evidence="1">
    <location>
        <begin position="1"/>
        <end position="28"/>
    </location>
</feature>
<accession>A0AAJ0I1T9</accession>
<proteinExistence type="predicted"/>
<reference evidence="2 3" key="1">
    <citation type="journal article" date="2023" name="Mol. Phylogenet. Evol.">
        <title>Genome-scale phylogeny and comparative genomics of the fungal order Sordariales.</title>
        <authorList>
            <person name="Hensen N."/>
            <person name="Bonometti L."/>
            <person name="Westerberg I."/>
            <person name="Brannstrom I.O."/>
            <person name="Guillou S."/>
            <person name="Cros-Aarteil S."/>
            <person name="Calhoun S."/>
            <person name="Haridas S."/>
            <person name="Kuo A."/>
            <person name="Mondo S."/>
            <person name="Pangilinan J."/>
            <person name="Riley R."/>
            <person name="LaButti K."/>
            <person name="Andreopoulos B."/>
            <person name="Lipzen A."/>
            <person name="Chen C."/>
            <person name="Yan M."/>
            <person name="Daum C."/>
            <person name="Ng V."/>
            <person name="Clum A."/>
            <person name="Steindorff A."/>
            <person name="Ohm R.A."/>
            <person name="Martin F."/>
            <person name="Silar P."/>
            <person name="Natvig D.O."/>
            <person name="Lalanne C."/>
            <person name="Gautier V."/>
            <person name="Ament-Velasquez S.L."/>
            <person name="Kruys A."/>
            <person name="Hutchinson M.I."/>
            <person name="Powell A.J."/>
            <person name="Barry K."/>
            <person name="Miller A.N."/>
            <person name="Grigoriev I.V."/>
            <person name="Debuchy R."/>
            <person name="Gladieux P."/>
            <person name="Hiltunen Thoren M."/>
            <person name="Johannesson H."/>
        </authorList>
    </citation>
    <scope>NUCLEOTIDE SEQUENCE [LARGE SCALE GENOMIC DNA]</scope>
    <source>
        <strain evidence="2 3">FGSC 10403</strain>
    </source>
</reference>
<dbReference type="Proteomes" id="UP001285908">
    <property type="component" value="Unassembled WGS sequence"/>
</dbReference>
<dbReference type="RefSeq" id="XP_062689887.1">
    <property type="nucleotide sequence ID" value="XM_062837629.1"/>
</dbReference>
<dbReference type="GeneID" id="87875251"/>
<keyword evidence="3" id="KW-1185">Reference proteome</keyword>
<feature type="chain" id="PRO_5042468520" description="Secreted protein" evidence="1">
    <location>
        <begin position="29"/>
        <end position="110"/>
    </location>
</feature>
<gene>
    <name evidence="2" type="ORF">B0T23DRAFT_386592</name>
</gene>
<comment type="caution">
    <text evidence="2">The sequence shown here is derived from an EMBL/GenBank/DDBJ whole genome shotgun (WGS) entry which is preliminary data.</text>
</comment>
<evidence type="ECO:0008006" key="4">
    <source>
        <dbReference type="Google" id="ProtNLM"/>
    </source>
</evidence>
<evidence type="ECO:0000256" key="1">
    <source>
        <dbReference type="SAM" id="SignalP"/>
    </source>
</evidence>
<protein>
    <recommendedName>
        <fullName evidence="4">Secreted protein</fullName>
    </recommendedName>
</protein>
<dbReference type="EMBL" id="JAULSX010000007">
    <property type="protein sequence ID" value="KAK3487760.1"/>
    <property type="molecule type" value="Genomic_DNA"/>
</dbReference>
<organism evidence="2 3">
    <name type="scientific">Neurospora hispaniola</name>
    <dbReference type="NCBI Taxonomy" id="588809"/>
    <lineage>
        <taxon>Eukaryota</taxon>
        <taxon>Fungi</taxon>
        <taxon>Dikarya</taxon>
        <taxon>Ascomycota</taxon>
        <taxon>Pezizomycotina</taxon>
        <taxon>Sordariomycetes</taxon>
        <taxon>Sordariomycetidae</taxon>
        <taxon>Sordariales</taxon>
        <taxon>Sordariaceae</taxon>
        <taxon>Neurospora</taxon>
    </lineage>
</organism>
<sequence length="110" mass="12451">MKQYSHHARVICITLVLITEMWSHQALSRSIRMAMATQGLLSLVPSLPLSKNTVSETPVRLRSRLTTAVYIEAIFCNVLCSDDWSCLHQIAPVLLSLSFSPLYFSFFLPH</sequence>
<keyword evidence="1" id="KW-0732">Signal</keyword>
<name>A0AAJ0I1T9_9PEZI</name>